<comment type="similarity">
    <text evidence="2 8">Belongs to the PTPS family. QueD subfamily.</text>
</comment>
<dbReference type="InterPro" id="IPR007115">
    <property type="entry name" value="6-PTP_synth/QueD"/>
</dbReference>
<comment type="caution">
    <text evidence="10">The sequence shown here is derived from an EMBL/GenBank/DDBJ whole genome shotgun (WGS) entry which is preliminary data.</text>
</comment>
<evidence type="ECO:0000256" key="7">
    <source>
        <dbReference type="ARBA" id="ARBA00048807"/>
    </source>
</evidence>
<dbReference type="Gene3D" id="3.30.479.10">
    <property type="entry name" value="6-pyruvoyl tetrahydropterin synthase/QueD"/>
    <property type="match status" value="1"/>
</dbReference>
<keyword evidence="6 8" id="KW-0456">Lyase</keyword>
<keyword evidence="5 8" id="KW-0862">Zinc</keyword>
<evidence type="ECO:0000256" key="9">
    <source>
        <dbReference type="PIRSR" id="PIRSR006113-2"/>
    </source>
</evidence>
<accession>A0A2H0TCG3</accession>
<evidence type="ECO:0000313" key="11">
    <source>
        <dbReference type="Proteomes" id="UP000231503"/>
    </source>
</evidence>
<evidence type="ECO:0000256" key="6">
    <source>
        <dbReference type="ARBA" id="ARBA00023239"/>
    </source>
</evidence>
<gene>
    <name evidence="10" type="ORF">COU47_04065</name>
</gene>
<dbReference type="PANTHER" id="PTHR12589">
    <property type="entry name" value="PYRUVOYL TETRAHYDROBIOPTERIN SYNTHASE"/>
    <property type="match status" value="1"/>
</dbReference>
<evidence type="ECO:0000256" key="4">
    <source>
        <dbReference type="ARBA" id="ARBA00022723"/>
    </source>
</evidence>
<dbReference type="Proteomes" id="UP000231503">
    <property type="component" value="Unassembled WGS sequence"/>
</dbReference>
<dbReference type="SUPFAM" id="SSF55620">
    <property type="entry name" value="Tetrahydrobiopterin biosynthesis enzymes-like"/>
    <property type="match status" value="1"/>
</dbReference>
<dbReference type="GO" id="GO:0070497">
    <property type="term" value="F:6-carboxytetrahydropterin synthase activity"/>
    <property type="evidence" value="ECO:0007669"/>
    <property type="project" value="UniProtKB-EC"/>
</dbReference>
<dbReference type="GO" id="GO:0008616">
    <property type="term" value="P:tRNA queuosine(34) biosynthetic process"/>
    <property type="evidence" value="ECO:0007669"/>
    <property type="project" value="UniProtKB-KW"/>
</dbReference>
<dbReference type="InterPro" id="IPR038418">
    <property type="entry name" value="6-PTP_synth/QueD_sf"/>
</dbReference>
<evidence type="ECO:0000256" key="3">
    <source>
        <dbReference type="ARBA" id="ARBA00018141"/>
    </source>
</evidence>
<reference evidence="11" key="1">
    <citation type="submission" date="2017-09" db="EMBL/GenBank/DDBJ databases">
        <title>Depth-based differentiation of microbial function through sediment-hosted aquifers and enrichment of novel symbionts in the deep terrestrial subsurface.</title>
        <authorList>
            <person name="Probst A.J."/>
            <person name="Ladd B."/>
            <person name="Jarett J.K."/>
            <person name="Geller-Mcgrath D.E."/>
            <person name="Sieber C.M.K."/>
            <person name="Emerson J.B."/>
            <person name="Anantharaman K."/>
            <person name="Thomas B.C."/>
            <person name="Malmstrom R."/>
            <person name="Stieglmeier M."/>
            <person name="Klingl A."/>
            <person name="Woyke T."/>
            <person name="Ryan C.M."/>
            <person name="Banfield J.F."/>
        </authorList>
    </citation>
    <scope>NUCLEOTIDE SEQUENCE [LARGE SCALE GENOMIC DNA]</scope>
</reference>
<dbReference type="PANTHER" id="PTHR12589:SF7">
    <property type="entry name" value="6-PYRUVOYL TETRAHYDROBIOPTERIN SYNTHASE"/>
    <property type="match status" value="1"/>
</dbReference>
<protein>
    <recommendedName>
        <fullName evidence="3 8">6-carboxy-5,6,7,8-tetrahydropterin synthase</fullName>
        <ecNumber evidence="8">4.-.-.-</ecNumber>
    </recommendedName>
</protein>
<evidence type="ECO:0000256" key="2">
    <source>
        <dbReference type="ARBA" id="ARBA00008900"/>
    </source>
</evidence>
<organism evidence="10 11">
    <name type="scientific">Candidatus Niyogibacteria bacterium CG10_big_fil_rev_8_21_14_0_10_46_36</name>
    <dbReference type="NCBI Taxonomy" id="1974726"/>
    <lineage>
        <taxon>Bacteria</taxon>
        <taxon>Candidatus Niyogiibacteriota</taxon>
    </lineage>
</organism>
<comment type="pathway">
    <text evidence="1 8">Purine metabolism; 7-cyano-7-deazaguanine biosynthesis.</text>
</comment>
<feature type="binding site" evidence="9">
    <location>
        <position position="31"/>
    </location>
    <ligand>
        <name>Zn(2+)</name>
        <dbReference type="ChEBI" id="CHEBI:29105"/>
    </ligand>
</feature>
<keyword evidence="8" id="KW-0671">Queuosine biosynthesis</keyword>
<evidence type="ECO:0000256" key="1">
    <source>
        <dbReference type="ARBA" id="ARBA00005061"/>
    </source>
</evidence>
<feature type="binding site" evidence="9">
    <location>
        <position position="33"/>
    </location>
    <ligand>
        <name>Zn(2+)</name>
        <dbReference type="ChEBI" id="CHEBI:29105"/>
    </ligand>
</feature>
<keyword evidence="4 8" id="KW-0479">Metal-binding</keyword>
<dbReference type="AlphaFoldDB" id="A0A2H0TCG3"/>
<comment type="catalytic activity">
    <reaction evidence="7 8">
        <text>7,8-dihydroneopterin 3'-triphosphate + H2O = 6-carboxy-5,6,7,8-tetrahydropterin + triphosphate + acetaldehyde + 2 H(+)</text>
        <dbReference type="Rhea" id="RHEA:27966"/>
        <dbReference type="ChEBI" id="CHEBI:15343"/>
        <dbReference type="ChEBI" id="CHEBI:15377"/>
        <dbReference type="ChEBI" id="CHEBI:15378"/>
        <dbReference type="ChEBI" id="CHEBI:18036"/>
        <dbReference type="ChEBI" id="CHEBI:58462"/>
        <dbReference type="ChEBI" id="CHEBI:61032"/>
        <dbReference type="EC" id="4.1.2.50"/>
    </reaction>
</comment>
<dbReference type="Pfam" id="PF01242">
    <property type="entry name" value="PTPS"/>
    <property type="match status" value="1"/>
</dbReference>
<proteinExistence type="inferred from homology"/>
<dbReference type="EC" id="4.-.-.-" evidence="8"/>
<dbReference type="EMBL" id="PFCO01000009">
    <property type="protein sequence ID" value="PIR69246.1"/>
    <property type="molecule type" value="Genomic_DNA"/>
</dbReference>
<evidence type="ECO:0000313" key="10">
    <source>
        <dbReference type="EMBL" id="PIR69246.1"/>
    </source>
</evidence>
<evidence type="ECO:0000256" key="8">
    <source>
        <dbReference type="PIRNR" id="PIRNR006113"/>
    </source>
</evidence>
<evidence type="ECO:0000256" key="5">
    <source>
        <dbReference type="ARBA" id="ARBA00022833"/>
    </source>
</evidence>
<name>A0A2H0TCG3_9BACT</name>
<feature type="binding site" evidence="9">
    <location>
        <position position="16"/>
    </location>
    <ligand>
        <name>Zn(2+)</name>
        <dbReference type="ChEBI" id="CHEBI:29105"/>
    </ligand>
</feature>
<sequence length="121" mass="13943">MAAIYIEKKMHFEASHSLIDVNNPQNNEPRHSHLYSFTVRIKGGTDKGGMITNIRDVKRVLKKEIVDALNGRYLNDVFPEMNPTMENLAEFIYNSAKLIFPGVVRVQIWENEDSSAIYEEE</sequence>
<dbReference type="PIRSF" id="PIRSF006113">
    <property type="entry name" value="PTP_synth"/>
    <property type="match status" value="1"/>
</dbReference>
<dbReference type="UniPathway" id="UPA00391"/>
<dbReference type="GO" id="GO:0046872">
    <property type="term" value="F:metal ion binding"/>
    <property type="evidence" value="ECO:0007669"/>
    <property type="project" value="UniProtKB-KW"/>
</dbReference>
<comment type="cofactor">
    <cofactor evidence="8 9">
        <name>Zn(2+)</name>
        <dbReference type="ChEBI" id="CHEBI:29105"/>
    </cofactor>
    <text evidence="8 9">Binds 1 zinc ion per subunit.</text>
</comment>